<dbReference type="AlphaFoldDB" id="A0A1H5VBG5"/>
<dbReference type="EMBL" id="FNUK01000013">
    <property type="protein sequence ID" value="SEF84553.1"/>
    <property type="molecule type" value="Genomic_DNA"/>
</dbReference>
<dbReference type="RefSeq" id="WP_103896121.1">
    <property type="nucleotide sequence ID" value="NZ_FNUK01000013.1"/>
</dbReference>
<name>A0A1H5VBG5_9CLOT</name>
<reference evidence="2" key="1">
    <citation type="submission" date="2016-10" db="EMBL/GenBank/DDBJ databases">
        <authorList>
            <person name="Varghese N."/>
            <person name="Submissions S."/>
        </authorList>
    </citation>
    <scope>NUCLEOTIDE SEQUENCE [LARGE SCALE GENOMIC DNA]</scope>
    <source>
        <strain evidence="2">DSM 5463</strain>
    </source>
</reference>
<evidence type="ECO:0000313" key="2">
    <source>
        <dbReference type="Proteomes" id="UP000242850"/>
    </source>
</evidence>
<evidence type="ECO:0008006" key="3">
    <source>
        <dbReference type="Google" id="ProtNLM"/>
    </source>
</evidence>
<dbReference type="Proteomes" id="UP000242850">
    <property type="component" value="Unassembled WGS sequence"/>
</dbReference>
<sequence length="278" mass="33156">MLRYHKTDDIERIVSINLLEEYKKNYDNVLLSSIIAGFHRTFGLRHEGISMALEIVESIKDDTPNLLERNLLVWNLYVLAQEFLEEGNLEKAMGFIERAEKNWTRDVLLGDEIGVYHVSWIEQFWYLKSQIYMLLYDEKNFQKMIDMILSSRYNLFKEAEQVTGETIIYDRCTYNAFEIMAIESRRKNIYKSIDFLKQAILIKGNLYVKEEKYNVNPYKYFDSLLNYFNSLQDRPYDNLKYLYCATCKFFDCDVCKRFGITTDKFKACSMYEVKKATP</sequence>
<protein>
    <recommendedName>
        <fullName evidence="3">Tetratricopeptide repeat-containing protein</fullName>
    </recommendedName>
</protein>
<keyword evidence="2" id="KW-1185">Reference proteome</keyword>
<dbReference type="OrthoDB" id="1950501at2"/>
<organism evidence="1 2">
    <name type="scientific">Caloramator fervidus</name>
    <dbReference type="NCBI Taxonomy" id="29344"/>
    <lineage>
        <taxon>Bacteria</taxon>
        <taxon>Bacillati</taxon>
        <taxon>Bacillota</taxon>
        <taxon>Clostridia</taxon>
        <taxon>Eubacteriales</taxon>
        <taxon>Clostridiaceae</taxon>
        <taxon>Caloramator</taxon>
    </lineage>
</organism>
<gene>
    <name evidence="1" type="ORF">SAMN05660865_01165</name>
</gene>
<evidence type="ECO:0000313" key="1">
    <source>
        <dbReference type="EMBL" id="SEF84553.1"/>
    </source>
</evidence>
<proteinExistence type="predicted"/>
<accession>A0A1H5VBG5</accession>